<dbReference type="CDD" id="cd10936">
    <property type="entry name" value="CE4_DAC2"/>
    <property type="match status" value="1"/>
</dbReference>
<reference evidence="2 3" key="1">
    <citation type="submission" date="2016-11" db="EMBL/GenBank/DDBJ databases">
        <authorList>
            <person name="Jaros S."/>
            <person name="Januszkiewicz K."/>
            <person name="Wedrychowicz H."/>
        </authorList>
    </citation>
    <scope>NUCLEOTIDE SEQUENCE [LARGE SCALE GENOMIC DNA]</scope>
    <source>
        <strain evidence="2 3">DSM 14916</strain>
    </source>
</reference>
<feature type="region of interest" description="Disordered" evidence="1">
    <location>
        <begin position="32"/>
        <end position="229"/>
    </location>
</feature>
<dbReference type="Gene3D" id="3.20.20.370">
    <property type="entry name" value="Glycoside hydrolase/deacetylase"/>
    <property type="match status" value="1"/>
</dbReference>
<dbReference type="InterPro" id="IPR011330">
    <property type="entry name" value="Glyco_hydro/deAcase_b/a-brl"/>
</dbReference>
<feature type="compositionally biased region" description="Pro residues" evidence="1">
    <location>
        <begin position="157"/>
        <end position="175"/>
    </location>
</feature>
<evidence type="ECO:0008006" key="4">
    <source>
        <dbReference type="Google" id="ProtNLM"/>
    </source>
</evidence>
<dbReference type="InterPro" id="IPR006837">
    <property type="entry name" value="Divergent_DAC"/>
</dbReference>
<dbReference type="PANTHER" id="PTHR30105:SF2">
    <property type="entry name" value="DIVERGENT POLYSACCHARIDE DEACETYLASE SUPERFAMILY"/>
    <property type="match status" value="1"/>
</dbReference>
<evidence type="ECO:0000313" key="2">
    <source>
        <dbReference type="EMBL" id="SHJ14441.1"/>
    </source>
</evidence>
<dbReference type="AlphaFoldDB" id="A0A1M6GWU5"/>
<accession>A0A1M6GWU5</accession>
<dbReference type="EMBL" id="FQZF01000009">
    <property type="protein sequence ID" value="SHJ14441.1"/>
    <property type="molecule type" value="Genomic_DNA"/>
</dbReference>
<gene>
    <name evidence="2" type="ORF">SAMN02745194_01838</name>
</gene>
<dbReference type="RefSeq" id="WP_139281317.1">
    <property type="nucleotide sequence ID" value="NZ_FQZF01000009.1"/>
</dbReference>
<protein>
    <recommendedName>
        <fullName evidence="4">Divergent polysaccharide deacetylase</fullName>
    </recommendedName>
</protein>
<dbReference type="GO" id="GO:0005975">
    <property type="term" value="P:carbohydrate metabolic process"/>
    <property type="evidence" value="ECO:0007669"/>
    <property type="project" value="InterPro"/>
</dbReference>
<organism evidence="2 3">
    <name type="scientific">Muricoccus roseus</name>
    <dbReference type="NCBI Taxonomy" id="198092"/>
    <lineage>
        <taxon>Bacteria</taxon>
        <taxon>Pseudomonadati</taxon>
        <taxon>Pseudomonadota</taxon>
        <taxon>Alphaproteobacteria</taxon>
        <taxon>Acetobacterales</taxon>
        <taxon>Roseomonadaceae</taxon>
        <taxon>Muricoccus</taxon>
    </lineage>
</organism>
<dbReference type="PRINTS" id="PR01217">
    <property type="entry name" value="PRICHEXTENSN"/>
</dbReference>
<dbReference type="OrthoDB" id="9784811at2"/>
<dbReference type="Pfam" id="PF04748">
    <property type="entry name" value="Polysacc_deac_2"/>
    <property type="match status" value="1"/>
</dbReference>
<keyword evidence="3" id="KW-1185">Reference proteome</keyword>
<evidence type="ECO:0000256" key="1">
    <source>
        <dbReference type="SAM" id="MobiDB-lite"/>
    </source>
</evidence>
<dbReference type="SUPFAM" id="SSF88713">
    <property type="entry name" value="Glycoside hydrolase/deacetylase"/>
    <property type="match status" value="1"/>
</dbReference>
<feature type="compositionally biased region" description="Low complexity" evidence="1">
    <location>
        <begin position="39"/>
        <end position="52"/>
    </location>
</feature>
<dbReference type="PANTHER" id="PTHR30105">
    <property type="entry name" value="UNCHARACTERIZED YIBQ-RELATED"/>
    <property type="match status" value="1"/>
</dbReference>
<name>A0A1M6GWU5_9PROT</name>
<feature type="compositionally biased region" description="Pro residues" evidence="1">
    <location>
        <begin position="53"/>
        <end position="73"/>
    </location>
</feature>
<feature type="compositionally biased region" description="Pro residues" evidence="1">
    <location>
        <begin position="182"/>
        <end position="192"/>
    </location>
</feature>
<sequence>MKALGVFWLVVLAALGAGAYALHRAGPPEGGIPASLTRAADGGVAANDNAGTPPAPAPPPPGDPVAPIPPPPQAANDNAPPAPVRPPEPPEPVPPPAASAPDPTPARPPPPARAAAAAPAPTTPAPTAPAPAPTAPAPATPTPAPPPAPSPASVLPAAPPAAPPPAPPVAAPPSAPVLEAPPSAPEPPPLPAPATRAEAPADRPIPPPDPSLQEPSRHGPIPRLGPEGRTSIRYYARPFDRAESRPRIGLVVGNLGLSAALSEEAIRRLPPEAGLAFSPYGSRPAPLLERARARGMEVLSALPLEPANYPMNDPGDRALLTTLPLAENADRLAWVLSRIGGQVGAIGALGPMRGERFAALPESIGGVQDVLRQHGLLYIDPRPGVPNPPRAWGRSVDLVVDEPATRSEIDRRLAELERIARERGSALGLAADVSPVLVDRVAAWAAGLGERGLVMAPVTALVRRPEDLPRN</sequence>
<proteinExistence type="predicted"/>
<dbReference type="STRING" id="198092.SAMN02745194_01838"/>
<feature type="compositionally biased region" description="Pro residues" evidence="1">
    <location>
        <begin position="80"/>
        <end position="112"/>
    </location>
</feature>
<feature type="compositionally biased region" description="Pro residues" evidence="1">
    <location>
        <begin position="121"/>
        <end position="150"/>
    </location>
</feature>
<evidence type="ECO:0000313" key="3">
    <source>
        <dbReference type="Proteomes" id="UP000184387"/>
    </source>
</evidence>
<dbReference type="Proteomes" id="UP000184387">
    <property type="component" value="Unassembled WGS sequence"/>
</dbReference>